<feature type="signal peptide" evidence="1">
    <location>
        <begin position="1"/>
        <end position="26"/>
    </location>
</feature>
<dbReference type="EMBL" id="JAESVA010000001">
    <property type="protein sequence ID" value="MCB8878982.1"/>
    <property type="molecule type" value="Genomic_DNA"/>
</dbReference>
<dbReference type="Proteomes" id="UP000721844">
    <property type="component" value="Unassembled WGS sequence"/>
</dbReference>
<organism evidence="2 3">
    <name type="scientific">Acidisoma cellulosilyticum</name>
    <dbReference type="NCBI Taxonomy" id="2802395"/>
    <lineage>
        <taxon>Bacteria</taxon>
        <taxon>Pseudomonadati</taxon>
        <taxon>Pseudomonadota</taxon>
        <taxon>Alphaproteobacteria</taxon>
        <taxon>Acetobacterales</taxon>
        <taxon>Acidocellaceae</taxon>
        <taxon>Acidisoma</taxon>
    </lineage>
</organism>
<sequence>MLLVRPTLVAACLLAATALSPFAALAQTNTATTPAAPPAAVPPGLIGAWGSDSSCTGDVAIFRADGTVINPGAPDGATALSFTVSGDGITLSDGKQSGTFAFALSDQAVAWSNGASMVLKERCADQAPFAAALNTAANAPGNAATIPAGPLPDQISALAGQPLTVQGNPVQIQSVQSHAPKKAIYTNITALPDPQAIPGDARLYYRIFPTAAAAASYVSLAADDQASFLREPHGAGFFSTASATDEGPQGSKPTPVTIDCLRFHPKRLQKVVISCFAAMPGSKLVAGAEQSFALPPGKTIDPKDMGQQDNLTQVLSLTGLSIGKLRGFLADHPQP</sequence>
<feature type="chain" id="PRO_5037651434" description="C-type lysozyme inhibitor domain-containing protein" evidence="1">
    <location>
        <begin position="27"/>
        <end position="335"/>
    </location>
</feature>
<proteinExistence type="predicted"/>
<reference evidence="2 3" key="1">
    <citation type="journal article" date="2021" name="Microorganisms">
        <title>Acidisoma silvae sp. nov. and Acidisomacellulosilytica sp. nov., Two Acidophilic Bacteria Isolated from Decaying Wood, Hydrolyzing Cellulose and Producing Poly-3-hydroxybutyrate.</title>
        <authorList>
            <person name="Mieszkin S."/>
            <person name="Pouder E."/>
            <person name="Uroz S."/>
            <person name="Simon-Colin C."/>
            <person name="Alain K."/>
        </authorList>
    </citation>
    <scope>NUCLEOTIDE SEQUENCE [LARGE SCALE GENOMIC DNA]</scope>
    <source>
        <strain evidence="2 3">HW T5.17</strain>
    </source>
</reference>
<accession>A0A963YYZ1</accession>
<evidence type="ECO:0000256" key="1">
    <source>
        <dbReference type="SAM" id="SignalP"/>
    </source>
</evidence>
<dbReference type="AlphaFoldDB" id="A0A963YYZ1"/>
<keyword evidence="3" id="KW-1185">Reference proteome</keyword>
<evidence type="ECO:0008006" key="4">
    <source>
        <dbReference type="Google" id="ProtNLM"/>
    </source>
</evidence>
<protein>
    <recommendedName>
        <fullName evidence="4">C-type lysozyme inhibitor domain-containing protein</fullName>
    </recommendedName>
</protein>
<keyword evidence="1" id="KW-0732">Signal</keyword>
<evidence type="ECO:0000313" key="2">
    <source>
        <dbReference type="EMBL" id="MCB8878982.1"/>
    </source>
</evidence>
<gene>
    <name evidence="2" type="ORF">ACELLULO517_01960</name>
</gene>
<comment type="caution">
    <text evidence="2">The sequence shown here is derived from an EMBL/GenBank/DDBJ whole genome shotgun (WGS) entry which is preliminary data.</text>
</comment>
<name>A0A963YYZ1_9PROT</name>
<dbReference type="RefSeq" id="WP_227305414.1">
    <property type="nucleotide sequence ID" value="NZ_JAESVA010000001.1"/>
</dbReference>
<evidence type="ECO:0000313" key="3">
    <source>
        <dbReference type="Proteomes" id="UP000721844"/>
    </source>
</evidence>